<comment type="domain">
    <text evidence="4">The jas domain is required for interaction with COI1.</text>
</comment>
<dbReference type="Pfam" id="PF06200">
    <property type="entry name" value="tify"/>
    <property type="match status" value="1"/>
</dbReference>
<name>A0AAX6HRT5_IRIPA</name>
<dbReference type="Pfam" id="PF09425">
    <property type="entry name" value="Jas_motif"/>
    <property type="match status" value="1"/>
</dbReference>
<evidence type="ECO:0000256" key="2">
    <source>
        <dbReference type="ARBA" id="ARBA00022819"/>
    </source>
</evidence>
<sequence length="328" mass="35713">MNPAAGESPAPSPLDKPLAELTEEDVAQLTREDCRRFLKQKGMRRPSWNKSQAIQQVISLKALLDSHRESGDGTLMKKDSLPTPPAAVTTPQVPVASPYRRKDPSPNPNRVTFGSRATGVADAVAVCVGTNPPESQMTIFYGGRVIVYNDVPDEKARALMQLAATPEPGPAYPNPTVVPLLGPGPVPTPGKPVPSLRDNVNWSLARESEPEGPTNRQASLQRYREKRKDRFKGKKIIGGPSSPSMDMMYLGQKFSSQTANEGASRSDTGSPTHPRPPPTPTRCSSIEKQSQKLRFFVDLNEDGAIQLEVLDVNSNKSLVLLIINFKSQ</sequence>
<comment type="function">
    <text evidence="4">Repressor of jasmonate responses.</text>
</comment>
<evidence type="ECO:0000256" key="5">
    <source>
        <dbReference type="SAM" id="MobiDB-lite"/>
    </source>
</evidence>
<dbReference type="EMBL" id="JANAVB010007199">
    <property type="protein sequence ID" value="KAJ6843423.1"/>
    <property type="molecule type" value="Genomic_DNA"/>
</dbReference>
<evidence type="ECO:0000256" key="3">
    <source>
        <dbReference type="ARBA" id="ARBA00022843"/>
    </source>
</evidence>
<proteinExistence type="inferred from homology"/>
<evidence type="ECO:0000256" key="1">
    <source>
        <dbReference type="ARBA" id="ARBA00008614"/>
    </source>
</evidence>
<dbReference type="InterPro" id="IPR040390">
    <property type="entry name" value="TIFY/JAZ"/>
</dbReference>
<feature type="compositionally biased region" description="Low complexity" evidence="5">
    <location>
        <begin position="86"/>
        <end position="98"/>
    </location>
</feature>
<gene>
    <name evidence="7" type="ORF">M6B38_296550</name>
</gene>
<dbReference type="GO" id="GO:0005634">
    <property type="term" value="C:nucleus"/>
    <property type="evidence" value="ECO:0007669"/>
    <property type="project" value="UniProtKB-SubCell"/>
</dbReference>
<comment type="subcellular location">
    <subcellularLocation>
        <location evidence="4">Nucleus</location>
    </subcellularLocation>
</comment>
<dbReference type="InterPro" id="IPR018467">
    <property type="entry name" value="CCT_CS"/>
</dbReference>
<evidence type="ECO:0000256" key="4">
    <source>
        <dbReference type="RuleBase" id="RU369065"/>
    </source>
</evidence>
<keyword evidence="2 4" id="KW-1184">Jasmonic acid signaling pathway</keyword>
<dbReference type="PROSITE" id="PS51320">
    <property type="entry name" value="TIFY"/>
    <property type="match status" value="1"/>
</dbReference>
<dbReference type="PANTHER" id="PTHR33077:SF60">
    <property type="entry name" value="TIFY DOMAIN-CONTAINING PROTEIN"/>
    <property type="match status" value="1"/>
</dbReference>
<keyword evidence="4" id="KW-0539">Nucleus</keyword>
<dbReference type="GO" id="GO:0031347">
    <property type="term" value="P:regulation of defense response"/>
    <property type="evidence" value="ECO:0007669"/>
    <property type="project" value="UniProtKB-UniRule"/>
</dbReference>
<feature type="region of interest" description="Disordered" evidence="5">
    <location>
        <begin position="204"/>
        <end position="285"/>
    </location>
</feature>
<accession>A0AAX6HRT5</accession>
<reference evidence="7" key="2">
    <citation type="submission" date="2023-04" db="EMBL/GenBank/DDBJ databases">
        <authorList>
            <person name="Bruccoleri R.E."/>
            <person name="Oakeley E.J."/>
            <person name="Faust A.-M."/>
            <person name="Dessus-Babus S."/>
            <person name="Altorfer M."/>
            <person name="Burckhardt D."/>
            <person name="Oertli M."/>
            <person name="Naumann U."/>
            <person name="Petersen F."/>
            <person name="Wong J."/>
        </authorList>
    </citation>
    <scope>NUCLEOTIDE SEQUENCE</scope>
    <source>
        <strain evidence="7">GSM-AAB239-AS_SAM_17_03QT</strain>
        <tissue evidence="7">Leaf</tissue>
    </source>
</reference>
<keyword evidence="8" id="KW-1185">Reference proteome</keyword>
<feature type="region of interest" description="Disordered" evidence="5">
    <location>
        <begin position="1"/>
        <end position="21"/>
    </location>
</feature>
<feature type="compositionally biased region" description="Basic and acidic residues" evidence="5">
    <location>
        <begin position="69"/>
        <end position="80"/>
    </location>
</feature>
<comment type="caution">
    <text evidence="7">The sequence shown here is derived from an EMBL/GenBank/DDBJ whole genome shotgun (WGS) entry which is preliminary data.</text>
</comment>
<feature type="region of interest" description="Disordered" evidence="5">
    <location>
        <begin position="69"/>
        <end position="114"/>
    </location>
</feature>
<reference evidence="7" key="1">
    <citation type="journal article" date="2023" name="GigaByte">
        <title>Genome assembly of the bearded iris, Iris pallida Lam.</title>
        <authorList>
            <person name="Bruccoleri R.E."/>
            <person name="Oakeley E.J."/>
            <person name="Faust A.M.E."/>
            <person name="Altorfer M."/>
            <person name="Dessus-Babus S."/>
            <person name="Burckhardt D."/>
            <person name="Oertli M."/>
            <person name="Naumann U."/>
            <person name="Petersen F."/>
            <person name="Wong J."/>
        </authorList>
    </citation>
    <scope>NUCLEOTIDE SEQUENCE</scope>
    <source>
        <strain evidence="7">GSM-AAB239-AS_SAM_17_03QT</strain>
    </source>
</reference>
<dbReference type="SMART" id="SM00979">
    <property type="entry name" value="TIFY"/>
    <property type="match status" value="1"/>
</dbReference>
<dbReference type="GO" id="GO:2000022">
    <property type="term" value="P:regulation of jasmonic acid mediated signaling pathway"/>
    <property type="evidence" value="ECO:0007669"/>
    <property type="project" value="UniProtKB-UniRule"/>
</dbReference>
<protein>
    <recommendedName>
        <fullName evidence="4">Protein TIFY</fullName>
    </recommendedName>
    <alternativeName>
        <fullName evidence="4">Jasmonate ZIM domain-containing protein</fullName>
    </alternativeName>
</protein>
<feature type="compositionally biased region" description="Polar residues" evidence="5">
    <location>
        <begin position="253"/>
        <end position="270"/>
    </location>
</feature>
<evidence type="ECO:0000259" key="6">
    <source>
        <dbReference type="PROSITE" id="PS51320"/>
    </source>
</evidence>
<dbReference type="GO" id="GO:0009611">
    <property type="term" value="P:response to wounding"/>
    <property type="evidence" value="ECO:0007669"/>
    <property type="project" value="UniProtKB-UniRule"/>
</dbReference>
<feature type="domain" description="Tify" evidence="6">
    <location>
        <begin position="130"/>
        <end position="165"/>
    </location>
</feature>
<dbReference type="Proteomes" id="UP001140949">
    <property type="component" value="Unassembled WGS sequence"/>
</dbReference>
<keyword evidence="3" id="KW-0832">Ubl conjugation</keyword>
<organism evidence="7 8">
    <name type="scientific">Iris pallida</name>
    <name type="common">Sweet iris</name>
    <dbReference type="NCBI Taxonomy" id="29817"/>
    <lineage>
        <taxon>Eukaryota</taxon>
        <taxon>Viridiplantae</taxon>
        <taxon>Streptophyta</taxon>
        <taxon>Embryophyta</taxon>
        <taxon>Tracheophyta</taxon>
        <taxon>Spermatophyta</taxon>
        <taxon>Magnoliopsida</taxon>
        <taxon>Liliopsida</taxon>
        <taxon>Asparagales</taxon>
        <taxon>Iridaceae</taxon>
        <taxon>Iridoideae</taxon>
        <taxon>Irideae</taxon>
        <taxon>Iris</taxon>
    </lineage>
</organism>
<dbReference type="PANTHER" id="PTHR33077">
    <property type="entry name" value="PROTEIN TIFY 4A-RELATED-RELATED"/>
    <property type="match status" value="1"/>
</dbReference>
<dbReference type="InterPro" id="IPR010399">
    <property type="entry name" value="Tify_dom"/>
</dbReference>
<dbReference type="AlphaFoldDB" id="A0AAX6HRT5"/>
<evidence type="ECO:0000313" key="7">
    <source>
        <dbReference type="EMBL" id="KAJ6843423.1"/>
    </source>
</evidence>
<comment type="similarity">
    <text evidence="1 4">Belongs to the TIFY/JAZ family.</text>
</comment>
<evidence type="ECO:0000313" key="8">
    <source>
        <dbReference type="Proteomes" id="UP001140949"/>
    </source>
</evidence>